<evidence type="ECO:0000256" key="3">
    <source>
        <dbReference type="PROSITE-ProRule" id="PRU00339"/>
    </source>
</evidence>
<dbReference type="Pfam" id="PF13529">
    <property type="entry name" value="Peptidase_C39_2"/>
    <property type="match status" value="1"/>
</dbReference>
<evidence type="ECO:0000256" key="1">
    <source>
        <dbReference type="ARBA" id="ARBA00022737"/>
    </source>
</evidence>
<dbReference type="RefSeq" id="WP_195168937.1">
    <property type="nucleotide sequence ID" value="NZ_CP062983.1"/>
</dbReference>
<dbReference type="InterPro" id="IPR039564">
    <property type="entry name" value="Peptidase_C39-like"/>
</dbReference>
<dbReference type="InterPro" id="IPR038765">
    <property type="entry name" value="Papain-like_cys_pep_sf"/>
</dbReference>
<dbReference type="AlphaFoldDB" id="A0A7S8ICT5"/>
<dbReference type="KEGG" id="pmet:G4Y79_14215"/>
<dbReference type="InterPro" id="IPR019734">
    <property type="entry name" value="TPR_rpt"/>
</dbReference>
<feature type="region of interest" description="Disordered" evidence="4">
    <location>
        <begin position="157"/>
        <end position="176"/>
    </location>
</feature>
<organism evidence="7 8">
    <name type="scientific">Phototrophicus methaneseepsis</name>
    <dbReference type="NCBI Taxonomy" id="2710758"/>
    <lineage>
        <taxon>Bacteria</taxon>
        <taxon>Bacillati</taxon>
        <taxon>Chloroflexota</taxon>
        <taxon>Candidatus Thermofontia</taxon>
        <taxon>Phototrophicales</taxon>
        <taxon>Phototrophicaceae</taxon>
        <taxon>Phototrophicus</taxon>
    </lineage>
</organism>
<evidence type="ECO:0000256" key="4">
    <source>
        <dbReference type="SAM" id="MobiDB-lite"/>
    </source>
</evidence>
<reference evidence="7 8" key="1">
    <citation type="submission" date="2020-02" db="EMBL/GenBank/DDBJ databases">
        <authorList>
            <person name="Zheng R.K."/>
            <person name="Sun C.M."/>
        </authorList>
    </citation>
    <scope>NUCLEOTIDE SEQUENCE [LARGE SCALE GENOMIC DNA]</scope>
    <source>
        <strain evidence="8">rifampicinis</strain>
    </source>
</reference>
<proteinExistence type="predicted"/>
<keyword evidence="2 3" id="KW-0802">TPR repeat</keyword>
<dbReference type="Pfam" id="PF07719">
    <property type="entry name" value="TPR_2"/>
    <property type="match status" value="1"/>
</dbReference>
<keyword evidence="5" id="KW-1133">Transmembrane helix</keyword>
<dbReference type="SUPFAM" id="SSF48452">
    <property type="entry name" value="TPR-like"/>
    <property type="match status" value="1"/>
</dbReference>
<sequence length="504" mass="55775">MSYSNDTEPRMQRVSGYRSELQAPPRILFYGVIGLFLLVIIGIIAAIFIFTQVLQPSQQQRVINMAPFMRSFLPPTPPGGVLPTVMPDAESNQAAQDLLNMPLVDASATPAGAEVVSTEATTQPSGEPTEAAQPTLEPTEAAVVPSPTFTLTWTPTAVPTSEPTATVEAPPAVGGGTNESTSVVQNMSLSNLPASTRLAGFRWIQQSWNNCGPATMTMALSYYGWQNDQDYAKDRIRPNREDKNTNPHELADFVNEYTDLKAVVRMGGSINTLRALLANEYPVIIERGIMFEANDWLGHYQALVAYEDSSRGFYAYDSWLGAGEGGAGVYETYSEVDEDWRAFNRTFIVIYPPQEEARVMEILGPLADETQAAEIAFQTARDEASANPQDGFAWFNMGTSLVALGRYEEAANAYAQAGRYSLPWRMPWYQFAPFVALYETGRYEELMTRASTILNTAPELEEVYYWRGRAYEAQGQVAQATSQYQQALRYNSTFDDARAALDQL</sequence>
<evidence type="ECO:0000313" key="8">
    <source>
        <dbReference type="Proteomes" id="UP000594468"/>
    </source>
</evidence>
<dbReference type="InterPro" id="IPR011990">
    <property type="entry name" value="TPR-like_helical_dom_sf"/>
</dbReference>
<dbReference type="Gene3D" id="3.90.70.10">
    <property type="entry name" value="Cysteine proteinases"/>
    <property type="match status" value="1"/>
</dbReference>
<dbReference type="Gene3D" id="1.25.40.10">
    <property type="entry name" value="Tetratricopeptide repeat domain"/>
    <property type="match status" value="2"/>
</dbReference>
<dbReference type="SMART" id="SM00028">
    <property type="entry name" value="TPR"/>
    <property type="match status" value="2"/>
</dbReference>
<dbReference type="Pfam" id="PF13181">
    <property type="entry name" value="TPR_8"/>
    <property type="match status" value="1"/>
</dbReference>
<feature type="transmembrane region" description="Helical" evidence="5">
    <location>
        <begin position="27"/>
        <end position="50"/>
    </location>
</feature>
<evidence type="ECO:0000256" key="2">
    <source>
        <dbReference type="ARBA" id="ARBA00022803"/>
    </source>
</evidence>
<dbReference type="PROSITE" id="PS50005">
    <property type="entry name" value="TPR"/>
    <property type="match status" value="1"/>
</dbReference>
<name>A0A7S8ICT5_9CHLR</name>
<evidence type="ECO:0000313" key="7">
    <source>
        <dbReference type="EMBL" id="QPC80862.1"/>
    </source>
</evidence>
<dbReference type="Proteomes" id="UP000594468">
    <property type="component" value="Chromosome"/>
</dbReference>
<feature type="repeat" description="TPR" evidence="3">
    <location>
        <begin position="461"/>
        <end position="494"/>
    </location>
</feature>
<protein>
    <submittedName>
        <fullName evidence="7">C39 family peptidase</fullName>
    </submittedName>
</protein>
<dbReference type="EMBL" id="CP062983">
    <property type="protein sequence ID" value="QPC80862.1"/>
    <property type="molecule type" value="Genomic_DNA"/>
</dbReference>
<gene>
    <name evidence="7" type="ORF">G4Y79_14215</name>
</gene>
<keyword evidence="5" id="KW-0472">Membrane</keyword>
<evidence type="ECO:0000259" key="6">
    <source>
        <dbReference type="Pfam" id="PF13529"/>
    </source>
</evidence>
<keyword evidence="1" id="KW-0677">Repeat</keyword>
<keyword evidence="5" id="KW-0812">Transmembrane</keyword>
<accession>A0A7S8ICT5</accession>
<keyword evidence="8" id="KW-1185">Reference proteome</keyword>
<dbReference type="SUPFAM" id="SSF54001">
    <property type="entry name" value="Cysteine proteinases"/>
    <property type="match status" value="1"/>
</dbReference>
<dbReference type="InterPro" id="IPR013105">
    <property type="entry name" value="TPR_2"/>
</dbReference>
<evidence type="ECO:0000256" key="5">
    <source>
        <dbReference type="SAM" id="Phobius"/>
    </source>
</evidence>
<feature type="domain" description="Peptidase C39-like" evidence="6">
    <location>
        <begin position="202"/>
        <end position="319"/>
    </location>
</feature>